<dbReference type="InterPro" id="IPR014284">
    <property type="entry name" value="RNA_pol_sigma-70_dom"/>
</dbReference>
<dbReference type="GO" id="GO:0003677">
    <property type="term" value="F:DNA binding"/>
    <property type="evidence" value="ECO:0007669"/>
    <property type="project" value="UniProtKB-UniRule"/>
</dbReference>
<evidence type="ECO:0000256" key="1">
    <source>
        <dbReference type="ARBA" id="ARBA00022490"/>
    </source>
</evidence>
<dbReference type="InterPro" id="IPR007624">
    <property type="entry name" value="RNA_pol_sigma70_r3"/>
</dbReference>
<evidence type="ECO:0000256" key="5">
    <source>
        <dbReference type="ARBA" id="ARBA00023163"/>
    </source>
</evidence>
<reference evidence="10 11" key="1">
    <citation type="submission" date="2012-06" db="EMBL/GenBank/DDBJ databases">
        <title>The complete chromosome of genome of Turneriella parva DSM 21527.</title>
        <authorList>
            <consortium name="US DOE Joint Genome Institute (JGI-PGF)"/>
            <person name="Lucas S."/>
            <person name="Han J."/>
            <person name="Lapidus A."/>
            <person name="Bruce D."/>
            <person name="Goodwin L."/>
            <person name="Pitluck S."/>
            <person name="Peters L."/>
            <person name="Kyrpides N."/>
            <person name="Mavromatis K."/>
            <person name="Ivanova N."/>
            <person name="Mikhailova N."/>
            <person name="Chertkov O."/>
            <person name="Detter J.C."/>
            <person name="Tapia R."/>
            <person name="Han C."/>
            <person name="Land M."/>
            <person name="Hauser L."/>
            <person name="Markowitz V."/>
            <person name="Cheng J.-F."/>
            <person name="Hugenholtz P."/>
            <person name="Woyke T."/>
            <person name="Wu D."/>
            <person name="Gronow S."/>
            <person name="Wellnitz S."/>
            <person name="Brambilla E."/>
            <person name="Klenk H.-P."/>
            <person name="Eisen J.A."/>
        </authorList>
    </citation>
    <scope>NUCLEOTIDE SEQUENCE [LARGE SCALE GENOMIC DNA]</scope>
    <source>
        <strain evidence="11">ATCC BAA-1111 / DSM 21527 / NCTC 11395 / H</strain>
    </source>
</reference>
<dbReference type="InterPro" id="IPR042189">
    <property type="entry name" value="RNA_pol_sigma_70_r1_1_sf"/>
</dbReference>
<proteinExistence type="inferred from homology"/>
<dbReference type="FunFam" id="1.10.601.10:FF:000001">
    <property type="entry name" value="RNA polymerase sigma factor SigA"/>
    <property type="match status" value="1"/>
</dbReference>
<dbReference type="EMBL" id="CP002959">
    <property type="protein sequence ID" value="AFM13459.1"/>
    <property type="molecule type" value="Genomic_DNA"/>
</dbReference>
<dbReference type="PROSITE" id="PS00716">
    <property type="entry name" value="SIGMA70_2"/>
    <property type="match status" value="1"/>
</dbReference>
<evidence type="ECO:0000313" key="10">
    <source>
        <dbReference type="EMBL" id="AFM13459.1"/>
    </source>
</evidence>
<dbReference type="Gene3D" id="1.10.10.10">
    <property type="entry name" value="Winged helix-like DNA-binding domain superfamily/Winged helix DNA-binding domain"/>
    <property type="match status" value="2"/>
</dbReference>
<dbReference type="KEGG" id="tpx:Turpa_2820"/>
<dbReference type="PATRIC" id="fig|869212.3.peg.2841"/>
<dbReference type="InterPro" id="IPR007630">
    <property type="entry name" value="RNA_pol_sigma70_r4"/>
</dbReference>
<comment type="similarity">
    <text evidence="6">Belongs to the sigma-70 factor family. RpoD/SigA subfamily.</text>
</comment>
<keyword evidence="2 6" id="KW-0805">Transcription regulation</keyword>
<dbReference type="SUPFAM" id="SSF88659">
    <property type="entry name" value="Sigma3 and sigma4 domains of RNA polymerase sigma factors"/>
    <property type="match status" value="2"/>
</dbReference>
<dbReference type="SUPFAM" id="SSF88946">
    <property type="entry name" value="Sigma2 domain of RNA polymerase sigma factors"/>
    <property type="match status" value="1"/>
</dbReference>
<dbReference type="InterPro" id="IPR007127">
    <property type="entry name" value="RNA_pol_sigma_70_r1_1"/>
</dbReference>
<dbReference type="NCBIfam" id="TIGR02393">
    <property type="entry name" value="RpoD_Cterm"/>
    <property type="match status" value="1"/>
</dbReference>
<dbReference type="PRINTS" id="PR00046">
    <property type="entry name" value="SIGMA70FCT"/>
</dbReference>
<comment type="subcellular location">
    <subcellularLocation>
        <location evidence="6">Cytoplasm</location>
    </subcellularLocation>
</comment>
<feature type="region of interest" description="Sigma-70 factor domain-2" evidence="6">
    <location>
        <begin position="416"/>
        <end position="486"/>
    </location>
</feature>
<evidence type="ECO:0000256" key="4">
    <source>
        <dbReference type="ARBA" id="ARBA00023125"/>
    </source>
</evidence>
<dbReference type="Pfam" id="PF00140">
    <property type="entry name" value="Sigma70_r1_2"/>
    <property type="match status" value="1"/>
</dbReference>
<dbReference type="Gene3D" id="1.10.220.120">
    <property type="entry name" value="Sigma-70 factor, region 1.1"/>
    <property type="match status" value="1"/>
</dbReference>
<dbReference type="OrthoDB" id="9809557at2"/>
<dbReference type="InterPro" id="IPR013325">
    <property type="entry name" value="RNA_pol_sigma_r2"/>
</dbReference>
<protein>
    <recommendedName>
        <fullName evidence="6">RNA polymerase sigma factor SigA</fullName>
    </recommendedName>
</protein>
<dbReference type="AlphaFoldDB" id="I4B852"/>
<accession>I4B852</accession>
<organism evidence="10 11">
    <name type="scientific">Turneriella parva (strain ATCC BAA-1111 / DSM 21527 / NCTC 11395 / H)</name>
    <name type="common">Leptospira parva</name>
    <dbReference type="NCBI Taxonomy" id="869212"/>
    <lineage>
        <taxon>Bacteria</taxon>
        <taxon>Pseudomonadati</taxon>
        <taxon>Spirochaetota</taxon>
        <taxon>Spirochaetia</taxon>
        <taxon>Leptospirales</taxon>
        <taxon>Leptospiraceae</taxon>
        <taxon>Turneriella</taxon>
    </lineage>
</organism>
<dbReference type="HAMAP" id="MF_00963">
    <property type="entry name" value="Sigma70_RpoD_SigA"/>
    <property type="match status" value="1"/>
</dbReference>
<name>I4B852_TURPD</name>
<dbReference type="InterPro" id="IPR050239">
    <property type="entry name" value="Sigma-70_RNA_pol_init_factors"/>
</dbReference>
<feature type="region of interest" description="Sigma-70 factor domain-4" evidence="6">
    <location>
        <begin position="584"/>
        <end position="637"/>
    </location>
</feature>
<dbReference type="GO" id="GO:0006352">
    <property type="term" value="P:DNA-templated transcription initiation"/>
    <property type="evidence" value="ECO:0007669"/>
    <property type="project" value="UniProtKB-UniRule"/>
</dbReference>
<feature type="region of interest" description="Sigma-70 factor domain-3" evidence="6">
    <location>
        <begin position="495"/>
        <end position="571"/>
    </location>
</feature>
<feature type="DNA-binding region" description="H-T-H motif" evidence="6">
    <location>
        <begin position="610"/>
        <end position="629"/>
    </location>
</feature>
<dbReference type="Pfam" id="PF04539">
    <property type="entry name" value="Sigma70_r3"/>
    <property type="match status" value="1"/>
</dbReference>
<dbReference type="InterPro" id="IPR007627">
    <property type="entry name" value="RNA_pol_sigma70_r2"/>
</dbReference>
<dbReference type="PANTHER" id="PTHR30603">
    <property type="entry name" value="RNA POLYMERASE SIGMA FACTOR RPO"/>
    <property type="match status" value="1"/>
</dbReference>
<dbReference type="STRING" id="869212.Turpa_2820"/>
<feature type="domain" description="RNA polymerase sigma-70" evidence="9">
    <location>
        <begin position="609"/>
        <end position="635"/>
    </location>
</feature>
<evidence type="ECO:0000256" key="2">
    <source>
        <dbReference type="ARBA" id="ARBA00023015"/>
    </source>
</evidence>
<dbReference type="InterPro" id="IPR028630">
    <property type="entry name" value="Sigma70_RpoD"/>
</dbReference>
<comment type="function">
    <text evidence="6">Sigma factors are initiation factors that promote the attachment of RNA polymerase to specific initiation sites and are then released. This sigma factor is the primary sigma factor during exponential growth.</text>
</comment>
<dbReference type="Proteomes" id="UP000006048">
    <property type="component" value="Chromosome"/>
</dbReference>
<dbReference type="InterPro" id="IPR036388">
    <property type="entry name" value="WH-like_DNA-bd_sf"/>
</dbReference>
<evidence type="ECO:0000259" key="8">
    <source>
        <dbReference type="PROSITE" id="PS00715"/>
    </source>
</evidence>
<dbReference type="InterPro" id="IPR013324">
    <property type="entry name" value="RNA_pol_sigma_r3/r4-like"/>
</dbReference>
<keyword evidence="4 6" id="KW-0238">DNA-binding</keyword>
<keyword evidence="11" id="KW-1185">Reference proteome</keyword>
<evidence type="ECO:0000313" key="11">
    <source>
        <dbReference type="Proteomes" id="UP000006048"/>
    </source>
</evidence>
<evidence type="ECO:0000256" key="3">
    <source>
        <dbReference type="ARBA" id="ARBA00023082"/>
    </source>
</evidence>
<dbReference type="RefSeq" id="WP_014803961.1">
    <property type="nucleotide sequence ID" value="NC_018020.1"/>
</dbReference>
<dbReference type="GO" id="GO:0005737">
    <property type="term" value="C:cytoplasm"/>
    <property type="evidence" value="ECO:0007669"/>
    <property type="project" value="UniProtKB-SubCell"/>
</dbReference>
<dbReference type="InterPro" id="IPR012760">
    <property type="entry name" value="RNA_pol_sigma_RpoD_C"/>
</dbReference>
<dbReference type="PANTHER" id="PTHR30603:SF60">
    <property type="entry name" value="RNA POLYMERASE SIGMA FACTOR RPOD"/>
    <property type="match status" value="1"/>
</dbReference>
<feature type="short sequence motif" description="Interaction with polymerase core subunit RpoC" evidence="6">
    <location>
        <begin position="440"/>
        <end position="443"/>
    </location>
</feature>
<dbReference type="Gene3D" id="1.10.601.10">
    <property type="entry name" value="RNA Polymerase Primary Sigma Factor"/>
    <property type="match status" value="1"/>
</dbReference>
<dbReference type="GO" id="GO:0016987">
    <property type="term" value="F:sigma factor activity"/>
    <property type="evidence" value="ECO:0007669"/>
    <property type="project" value="UniProtKB-UniRule"/>
</dbReference>
<feature type="domain" description="RNA polymerase sigma-70" evidence="8">
    <location>
        <begin position="440"/>
        <end position="453"/>
    </location>
</feature>
<keyword evidence="5 6" id="KW-0804">Transcription</keyword>
<gene>
    <name evidence="6" type="primary">sigA</name>
    <name evidence="10" type="ordered locus">Turpa_2820</name>
</gene>
<keyword evidence="7" id="KW-0175">Coiled coil</keyword>
<dbReference type="PROSITE" id="PS00715">
    <property type="entry name" value="SIGMA70_1"/>
    <property type="match status" value="1"/>
</dbReference>
<dbReference type="InterPro" id="IPR009042">
    <property type="entry name" value="RNA_pol_sigma70_r1_2"/>
</dbReference>
<keyword evidence="3 6" id="KW-0731">Sigma factor</keyword>
<evidence type="ECO:0000256" key="6">
    <source>
        <dbReference type="HAMAP-Rule" id="MF_00963"/>
    </source>
</evidence>
<comment type="subunit">
    <text evidence="6">Interacts transiently with the RNA polymerase catalytic core.</text>
</comment>
<keyword evidence="1 6" id="KW-0963">Cytoplasm</keyword>
<dbReference type="NCBIfam" id="NF004208">
    <property type="entry name" value="PRK05658.1"/>
    <property type="match status" value="1"/>
</dbReference>
<dbReference type="CDD" id="cd06171">
    <property type="entry name" value="Sigma70_r4"/>
    <property type="match status" value="1"/>
</dbReference>
<evidence type="ECO:0000259" key="9">
    <source>
        <dbReference type="PROSITE" id="PS00716"/>
    </source>
</evidence>
<feature type="coiled-coil region" evidence="7">
    <location>
        <begin position="364"/>
        <end position="422"/>
    </location>
</feature>
<dbReference type="Pfam" id="PF04542">
    <property type="entry name" value="Sigma70_r2"/>
    <property type="match status" value="1"/>
</dbReference>
<sequence length="651" mass="74793">MELEQLPEIQKIIHIGKANGEITYDEINDILPEKLTNSDKIDDVFILLNQYGIEIVEEYEKKQVGRRGDTSSAVVPGNFGSLGEQKVPKALVAELKAQGYEIKQPENKVPLTIQDLAMQMLTRGYDLDSLQLLLQKPEFRPAAAKKKKSTGAAGASAADDPIRLYLKEIGKISLISGDKEVELARRIEGGENIIEDAVLRSSLLRSAFIKAYNRVDKGTLRITDIARASKTYYISTNEQKELREKFLREIKPVTDFDKQISSLKAKLKRYTHKSKKHQEVWAQILKLEGLAAEHVIRVGVSQKELQKHVNKIKSMVFRIKEIKRHFLKLKERYGHDVKGIKAFNRYIERNEDLHIVERELGCTVEDVKNIIKDIRNNERKLRRMEQEAGSPTLIILLWGEKIARGQREIDAAKKELINANLRLVVSIAKRFANRGMHFFDLIQEGNIGLMRAVEKFEYRKGYKFSTYATWWIRQAITRALSEQARTIRIPSHMIEQINKVNREARIFLQETGREPSDDEIGERLGWPVIKVKQVKSVAKDPVSLETPVGEDEDSELGDFVEDKKAPSPLQSTAQSILAEQLKQVLATLPAREQKVIRMRFGLDDGYTHTLEEVGYVFKVTRERIRQIEAKALRRLRAPTRMRRLRDFLDQT</sequence>
<dbReference type="NCBIfam" id="TIGR02937">
    <property type="entry name" value="sigma70-ECF"/>
    <property type="match status" value="1"/>
</dbReference>
<dbReference type="HOGENOM" id="CLU_014793_7_2_12"/>
<dbReference type="Pfam" id="PF03979">
    <property type="entry name" value="Sigma70_r1_1"/>
    <property type="match status" value="1"/>
</dbReference>
<dbReference type="InterPro" id="IPR000943">
    <property type="entry name" value="RNA_pol_sigma70"/>
</dbReference>
<evidence type="ECO:0000256" key="7">
    <source>
        <dbReference type="SAM" id="Coils"/>
    </source>
</evidence>
<dbReference type="Pfam" id="PF04545">
    <property type="entry name" value="Sigma70_r4"/>
    <property type="match status" value="1"/>
</dbReference>